<evidence type="ECO:0000313" key="4">
    <source>
        <dbReference type="Proteomes" id="UP000250266"/>
    </source>
</evidence>
<sequence length="338" mass="36586">MDTIPATWSKVVFDDRLRRSSQVLSVIEKQVCIFGGELLPRQPVDNNLDVFRLDLGTPTVTTMALDTAPSPRVGSASTTLNGKMYLFSGRGGPDMTPIEENGTLWVYDPEKSSWSTISPIDPSHPYPAARSYHCLANNGFDTIFVHAGCPANGRLSDLWAFTVTIRQWVQLPSAPDPPRGGTSIALSGVELFRMNGFDGKTEQGGNLDIFNLAEGSWSTRPYTADGVSGPAPRSVSALLPVNIFGKKYLVTLFGERDPSSLGHAGAGKMLGDAWAYEIESGKWIKINAEADSLEGLPEPRGWFAADLLIGEPTVQGVLVHGGLGESNERLGDVWLLYF</sequence>
<dbReference type="InterPro" id="IPR015915">
    <property type="entry name" value="Kelch-typ_b-propeller"/>
</dbReference>
<accession>A0A8E2EIR8</accession>
<dbReference type="GO" id="GO:0019760">
    <property type="term" value="P:glucosinolate metabolic process"/>
    <property type="evidence" value="ECO:0007669"/>
    <property type="project" value="UniProtKB-ARBA"/>
</dbReference>
<reference evidence="3 4" key="1">
    <citation type="journal article" date="2016" name="Nat. Commun.">
        <title>Ectomycorrhizal ecology is imprinted in the genome of the dominant symbiotic fungus Cenococcum geophilum.</title>
        <authorList>
            <consortium name="DOE Joint Genome Institute"/>
            <person name="Peter M."/>
            <person name="Kohler A."/>
            <person name="Ohm R.A."/>
            <person name="Kuo A."/>
            <person name="Krutzmann J."/>
            <person name="Morin E."/>
            <person name="Arend M."/>
            <person name="Barry K.W."/>
            <person name="Binder M."/>
            <person name="Choi C."/>
            <person name="Clum A."/>
            <person name="Copeland A."/>
            <person name="Grisel N."/>
            <person name="Haridas S."/>
            <person name="Kipfer T."/>
            <person name="LaButti K."/>
            <person name="Lindquist E."/>
            <person name="Lipzen A."/>
            <person name="Maire R."/>
            <person name="Meier B."/>
            <person name="Mihaltcheva S."/>
            <person name="Molinier V."/>
            <person name="Murat C."/>
            <person name="Poggeler S."/>
            <person name="Quandt C.A."/>
            <person name="Sperisen C."/>
            <person name="Tritt A."/>
            <person name="Tisserant E."/>
            <person name="Crous P.W."/>
            <person name="Henrissat B."/>
            <person name="Nehls U."/>
            <person name="Egli S."/>
            <person name="Spatafora J.W."/>
            <person name="Grigoriev I.V."/>
            <person name="Martin F.M."/>
        </authorList>
    </citation>
    <scope>NUCLEOTIDE SEQUENCE [LARGE SCALE GENOMIC DNA]</scope>
    <source>
        <strain evidence="3 4">CBS 459.81</strain>
    </source>
</reference>
<dbReference type="Pfam" id="PF24681">
    <property type="entry name" value="Kelch_KLHDC2_KLHL20_DRC7"/>
    <property type="match status" value="1"/>
</dbReference>
<protein>
    <submittedName>
        <fullName evidence="3">Galactose oxidase</fullName>
    </submittedName>
</protein>
<dbReference type="PANTHER" id="PTHR47435">
    <property type="entry name" value="KELCH REPEAT PROTEIN (AFU_ORTHOLOGUE AFUA_5G12780)"/>
    <property type="match status" value="1"/>
</dbReference>
<dbReference type="Gene3D" id="2.120.10.80">
    <property type="entry name" value="Kelch-type beta propeller"/>
    <property type="match status" value="2"/>
</dbReference>
<dbReference type="Proteomes" id="UP000250266">
    <property type="component" value="Unassembled WGS sequence"/>
</dbReference>
<dbReference type="PANTHER" id="PTHR47435:SF4">
    <property type="entry name" value="KELCH REPEAT PROTEIN (AFU_ORTHOLOGUE AFUA_5G12780)"/>
    <property type="match status" value="1"/>
</dbReference>
<name>A0A8E2EIR8_9PEZI</name>
<keyword evidence="1" id="KW-0677">Repeat</keyword>
<evidence type="ECO:0000256" key="2">
    <source>
        <dbReference type="ARBA" id="ARBA00023004"/>
    </source>
</evidence>
<dbReference type="EMBL" id="KV744835">
    <property type="protein sequence ID" value="OCK84551.1"/>
    <property type="molecule type" value="Genomic_DNA"/>
</dbReference>
<keyword evidence="4" id="KW-1185">Reference proteome</keyword>
<keyword evidence="2" id="KW-0408">Iron</keyword>
<proteinExistence type="predicted"/>
<dbReference type="SUPFAM" id="SSF117281">
    <property type="entry name" value="Kelch motif"/>
    <property type="match status" value="1"/>
</dbReference>
<evidence type="ECO:0000256" key="1">
    <source>
        <dbReference type="ARBA" id="ARBA00022737"/>
    </source>
</evidence>
<organism evidence="3 4">
    <name type="scientific">Lepidopterella palustris CBS 459.81</name>
    <dbReference type="NCBI Taxonomy" id="1314670"/>
    <lineage>
        <taxon>Eukaryota</taxon>
        <taxon>Fungi</taxon>
        <taxon>Dikarya</taxon>
        <taxon>Ascomycota</taxon>
        <taxon>Pezizomycotina</taxon>
        <taxon>Dothideomycetes</taxon>
        <taxon>Pleosporomycetidae</taxon>
        <taxon>Mytilinidiales</taxon>
        <taxon>Argynnaceae</taxon>
        <taxon>Lepidopterella</taxon>
    </lineage>
</organism>
<evidence type="ECO:0000313" key="3">
    <source>
        <dbReference type="EMBL" id="OCK84551.1"/>
    </source>
</evidence>
<gene>
    <name evidence="3" type="ORF">K432DRAFT_320151</name>
</gene>
<dbReference type="AlphaFoldDB" id="A0A8E2EIR8"/>
<dbReference type="OrthoDB" id="10250130at2759"/>